<evidence type="ECO:0000256" key="4">
    <source>
        <dbReference type="ARBA" id="ARBA00022786"/>
    </source>
</evidence>
<evidence type="ECO:0000256" key="1">
    <source>
        <dbReference type="ARBA" id="ARBA00000707"/>
    </source>
</evidence>
<keyword evidence="5 7" id="KW-0378">Hydrolase</keyword>
<dbReference type="PROSITE" id="PS50235">
    <property type="entry name" value="USP_3"/>
    <property type="match status" value="1"/>
</dbReference>
<dbReference type="InterPro" id="IPR001394">
    <property type="entry name" value="Peptidase_C19_UCH"/>
</dbReference>
<evidence type="ECO:0000256" key="6">
    <source>
        <dbReference type="ARBA" id="ARBA00022807"/>
    </source>
</evidence>
<keyword evidence="3 7" id="KW-0645">Protease</keyword>
<dbReference type="AlphaFoldDB" id="A0AAD2JUV5"/>
<dbReference type="Gene3D" id="3.90.70.10">
    <property type="entry name" value="Cysteine proteinases"/>
    <property type="match status" value="1"/>
</dbReference>
<feature type="compositionally biased region" description="Pro residues" evidence="8">
    <location>
        <begin position="541"/>
        <end position="555"/>
    </location>
</feature>
<feature type="region of interest" description="Disordered" evidence="8">
    <location>
        <begin position="55"/>
        <end position="90"/>
    </location>
</feature>
<dbReference type="GO" id="GO:0005634">
    <property type="term" value="C:nucleus"/>
    <property type="evidence" value="ECO:0007669"/>
    <property type="project" value="TreeGrafter"/>
</dbReference>
<dbReference type="PROSITE" id="PS00973">
    <property type="entry name" value="USP_2"/>
    <property type="match status" value="1"/>
</dbReference>
<sequence>MLAYASPASPFPDGAKYSKDLDSFNKLLPPPIEFVEGSSSGALAVPEGKYDPINATPKASKADAVRPSSIVARPSTPTTPKPTAASTPRVNGKAPSLYPGIIDLTWPPNVSSSGSGLYNSGNTCFLNSALQCLLHTPPLLRLLYEHAHSRCPVKDNAFCMTCSLGKVASQAYSNRNAFMPQAVSGKLQTIAKHMRRGRQEDSHEFLRYAIDALQKSCLAGQPPKLDPKLAETTWVHKLFGGRLRSRVKCTECGHNSDTFDSILDLSVDILNTNSVKLALRKFVAVEYLKGQDKYKCEKCKKHVVAEKSFTIQEAPAVLTMHLKRFTPMGRKLTHFIDYEERLALKPYMSDGSFGPSYSLYGVICHAGGGPNSGHYFSYVKDCRGQWHEMNDESVTKVPHAPLKQKNAYILFYLRDRGQGLDAAVNLPPSAMVPRQSIAKNMKKRKASEDGHEDEGVKVTKPFIGPRMPSPDRISTPKKTAEKPNATPAKADPQAERVRQKIEAAQTSKALDGLEAYGSDSSDKEDDGPEELANPKTVVGVQPPPTVTSPLPPSSPLPTSATTPSRSSTTDSNAANSVRTPISTTSFYGGPSSSHKRKHSESFGKERRSSAASFNPFDKSRLTNGRKKPRPL</sequence>
<evidence type="ECO:0000256" key="2">
    <source>
        <dbReference type="ARBA" id="ARBA00009085"/>
    </source>
</evidence>
<keyword evidence="6 7" id="KW-0788">Thiol protease</keyword>
<evidence type="ECO:0000259" key="9">
    <source>
        <dbReference type="PROSITE" id="PS50235"/>
    </source>
</evidence>
<accession>A0AAD2JUV5</accession>
<dbReference type="InterPro" id="IPR018200">
    <property type="entry name" value="USP_CS"/>
</dbReference>
<comment type="caution">
    <text evidence="10">The sequence shown here is derived from an EMBL/GenBank/DDBJ whole genome shotgun (WGS) entry which is preliminary data.</text>
</comment>
<evidence type="ECO:0000313" key="11">
    <source>
        <dbReference type="Proteomes" id="UP001295794"/>
    </source>
</evidence>
<reference evidence="10" key="1">
    <citation type="submission" date="2023-11" db="EMBL/GenBank/DDBJ databases">
        <authorList>
            <person name="De Vega J J."/>
            <person name="De Vega J J."/>
        </authorList>
    </citation>
    <scope>NUCLEOTIDE SEQUENCE</scope>
</reference>
<dbReference type="GO" id="GO:0016579">
    <property type="term" value="P:protein deubiquitination"/>
    <property type="evidence" value="ECO:0007669"/>
    <property type="project" value="InterPro"/>
</dbReference>
<dbReference type="PROSITE" id="PS00972">
    <property type="entry name" value="USP_1"/>
    <property type="match status" value="1"/>
</dbReference>
<comment type="similarity">
    <text evidence="2 7">Belongs to the peptidase C19 family.</text>
</comment>
<dbReference type="Proteomes" id="UP001295794">
    <property type="component" value="Unassembled WGS sequence"/>
</dbReference>
<feature type="compositionally biased region" description="Basic and acidic residues" evidence="8">
    <location>
        <begin position="599"/>
        <end position="608"/>
    </location>
</feature>
<evidence type="ECO:0000313" key="10">
    <source>
        <dbReference type="EMBL" id="CAK5262840.1"/>
    </source>
</evidence>
<dbReference type="InterPro" id="IPR038765">
    <property type="entry name" value="Papain-like_cys_pep_sf"/>
</dbReference>
<comment type="catalytic activity">
    <reaction evidence="1 7">
        <text>Thiol-dependent hydrolysis of ester, thioester, amide, peptide and isopeptide bonds formed by the C-terminal Gly of ubiquitin (a 76-residue protein attached to proteins as an intracellular targeting signal).</text>
        <dbReference type="EC" id="3.4.19.12"/>
    </reaction>
</comment>
<feature type="compositionally biased region" description="Polar residues" evidence="8">
    <location>
        <begin position="570"/>
        <end position="592"/>
    </location>
</feature>
<dbReference type="GO" id="GO:0006508">
    <property type="term" value="P:proteolysis"/>
    <property type="evidence" value="ECO:0007669"/>
    <property type="project" value="UniProtKB-KW"/>
</dbReference>
<feature type="region of interest" description="Disordered" evidence="8">
    <location>
        <begin position="438"/>
        <end position="631"/>
    </location>
</feature>
<dbReference type="EC" id="3.4.19.12" evidence="7"/>
<evidence type="ECO:0000256" key="8">
    <source>
        <dbReference type="SAM" id="MobiDB-lite"/>
    </source>
</evidence>
<feature type="compositionally biased region" description="Basic and acidic residues" evidence="8">
    <location>
        <begin position="492"/>
        <end position="501"/>
    </location>
</feature>
<protein>
    <recommendedName>
        <fullName evidence="7">Ubiquitin carboxyl-terminal hydrolase</fullName>
        <ecNumber evidence="7">3.4.19.12</ecNumber>
    </recommendedName>
</protein>
<dbReference type="InterPro" id="IPR028889">
    <property type="entry name" value="USP"/>
</dbReference>
<dbReference type="GO" id="GO:0005829">
    <property type="term" value="C:cytosol"/>
    <property type="evidence" value="ECO:0007669"/>
    <property type="project" value="TreeGrafter"/>
</dbReference>
<evidence type="ECO:0000256" key="3">
    <source>
        <dbReference type="ARBA" id="ARBA00022670"/>
    </source>
</evidence>
<gene>
    <name evidence="10" type="ORF">MYCIT1_LOCUS1880</name>
</gene>
<keyword evidence="11" id="KW-1185">Reference proteome</keyword>
<dbReference type="FunFam" id="3.90.70.10:FF:000119">
    <property type="entry name" value="Ubiquitin specific peptidase 36"/>
    <property type="match status" value="1"/>
</dbReference>
<dbReference type="GO" id="GO:0004843">
    <property type="term" value="F:cysteine-type deubiquitinase activity"/>
    <property type="evidence" value="ECO:0007669"/>
    <property type="project" value="UniProtKB-UniRule"/>
</dbReference>
<feature type="compositionally biased region" description="Low complexity" evidence="8">
    <location>
        <begin position="74"/>
        <end position="88"/>
    </location>
</feature>
<dbReference type="SUPFAM" id="SSF54001">
    <property type="entry name" value="Cysteine proteinases"/>
    <property type="match status" value="1"/>
</dbReference>
<dbReference type="Pfam" id="PF00443">
    <property type="entry name" value="UCH"/>
    <property type="match status" value="1"/>
</dbReference>
<name>A0AAD2JUV5_9AGAR</name>
<dbReference type="InterPro" id="IPR050164">
    <property type="entry name" value="Peptidase_C19"/>
</dbReference>
<dbReference type="CDD" id="cd02661">
    <property type="entry name" value="Peptidase_C19E"/>
    <property type="match status" value="1"/>
</dbReference>
<dbReference type="PANTHER" id="PTHR24006">
    <property type="entry name" value="UBIQUITIN CARBOXYL-TERMINAL HYDROLASE"/>
    <property type="match status" value="1"/>
</dbReference>
<feature type="compositionally biased region" description="Basic and acidic residues" evidence="8">
    <location>
        <begin position="446"/>
        <end position="457"/>
    </location>
</feature>
<evidence type="ECO:0000256" key="7">
    <source>
        <dbReference type="RuleBase" id="RU366025"/>
    </source>
</evidence>
<evidence type="ECO:0000256" key="5">
    <source>
        <dbReference type="ARBA" id="ARBA00022801"/>
    </source>
</evidence>
<organism evidence="10 11">
    <name type="scientific">Mycena citricolor</name>
    <dbReference type="NCBI Taxonomy" id="2018698"/>
    <lineage>
        <taxon>Eukaryota</taxon>
        <taxon>Fungi</taxon>
        <taxon>Dikarya</taxon>
        <taxon>Basidiomycota</taxon>
        <taxon>Agaricomycotina</taxon>
        <taxon>Agaricomycetes</taxon>
        <taxon>Agaricomycetidae</taxon>
        <taxon>Agaricales</taxon>
        <taxon>Marasmiineae</taxon>
        <taxon>Mycenaceae</taxon>
        <taxon>Mycena</taxon>
    </lineage>
</organism>
<feature type="compositionally biased region" description="Low complexity" evidence="8">
    <location>
        <begin position="556"/>
        <end position="569"/>
    </location>
</feature>
<dbReference type="EMBL" id="CAVNYO010000027">
    <property type="protein sequence ID" value="CAK5262840.1"/>
    <property type="molecule type" value="Genomic_DNA"/>
</dbReference>
<dbReference type="PANTHER" id="PTHR24006:SF758">
    <property type="entry name" value="UBIQUITIN CARBOXYL-TERMINAL HYDROLASE 36"/>
    <property type="match status" value="1"/>
</dbReference>
<proteinExistence type="inferred from homology"/>
<feature type="domain" description="USP" evidence="9">
    <location>
        <begin position="115"/>
        <end position="415"/>
    </location>
</feature>
<keyword evidence="4 7" id="KW-0833">Ubl conjugation pathway</keyword>